<evidence type="ECO:0000313" key="2">
    <source>
        <dbReference type="EMBL" id="MDW8550960.1"/>
    </source>
</evidence>
<organism evidence="2 3">
    <name type="scientific">Epilithonimonas ginsengisoli</name>
    <dbReference type="NCBI Taxonomy" id="1245592"/>
    <lineage>
        <taxon>Bacteria</taxon>
        <taxon>Pseudomonadati</taxon>
        <taxon>Bacteroidota</taxon>
        <taxon>Flavobacteriia</taxon>
        <taxon>Flavobacteriales</taxon>
        <taxon>Weeksellaceae</taxon>
        <taxon>Chryseobacterium group</taxon>
        <taxon>Epilithonimonas</taxon>
    </lineage>
</organism>
<reference evidence="2 3" key="1">
    <citation type="submission" date="2023-11" db="EMBL/GenBank/DDBJ databases">
        <title>First isolation, identification, and characterization of non-pathogenic Epilithonimonas ginsengisoli isolated from diseased farmed rainbow trout (Oncorhynchus mykiss) in Chile.</title>
        <authorList>
            <person name="Miranda C.D."/>
            <person name="Irgang R."/>
            <person name="Concha C."/>
            <person name="Rojas R."/>
            <person name="Avendano R."/>
        </authorList>
    </citation>
    <scope>NUCLEOTIDE SEQUENCE [LARGE SCALE GENOMIC DNA]</scope>
    <source>
        <strain evidence="2 3">FP99</strain>
    </source>
</reference>
<feature type="non-terminal residue" evidence="2">
    <location>
        <position position="173"/>
    </location>
</feature>
<evidence type="ECO:0000313" key="3">
    <source>
        <dbReference type="Proteomes" id="UP001204439"/>
    </source>
</evidence>
<keyword evidence="3" id="KW-1185">Reference proteome</keyword>
<name>A0ABU4JMS1_9FLAO</name>
<sequence length="173" mass="19723">MCFLSFLFKKKKQAGSDEIRSNTESISAKHGVEEKEVQSEAHPADKYLALTADFYRAKQYDNAMDAANKAIALGKKPNEIMFSVINSKIIDRDNIDVMSVNEKNEFIREAIKNKHFLEFLYPSLSGFYDTIYKATPVAEFGGILCIAESDLKYEISKIKKLRSYKPDYIAEKP</sequence>
<proteinExistence type="predicted"/>
<comment type="caution">
    <text evidence="2">The sequence shown here is derived from an EMBL/GenBank/DDBJ whole genome shotgun (WGS) entry which is preliminary data.</text>
</comment>
<evidence type="ECO:0008006" key="4">
    <source>
        <dbReference type="Google" id="ProtNLM"/>
    </source>
</evidence>
<feature type="region of interest" description="Disordered" evidence="1">
    <location>
        <begin position="19"/>
        <end position="39"/>
    </location>
</feature>
<gene>
    <name evidence="2" type="ORF">NG800_018690</name>
</gene>
<dbReference type="Proteomes" id="UP001204439">
    <property type="component" value="Unassembled WGS sequence"/>
</dbReference>
<feature type="compositionally biased region" description="Basic and acidic residues" evidence="1">
    <location>
        <begin position="30"/>
        <end position="39"/>
    </location>
</feature>
<dbReference type="EMBL" id="JAMXLT020000053">
    <property type="protein sequence ID" value="MDW8550960.1"/>
    <property type="molecule type" value="Genomic_DNA"/>
</dbReference>
<evidence type="ECO:0000256" key="1">
    <source>
        <dbReference type="SAM" id="MobiDB-lite"/>
    </source>
</evidence>
<accession>A0ABU4JMS1</accession>
<dbReference type="RefSeq" id="WP_318767769.1">
    <property type="nucleotide sequence ID" value="NZ_JAMXLT020000053.1"/>
</dbReference>
<protein>
    <recommendedName>
        <fullName evidence="4">Tetratricopeptide repeat protein</fullName>
    </recommendedName>
</protein>